<sequence length="418" mass="45138">MSELLVTQCPHCQTRFRLTPEQLSVAGGHVRCGACLEVFHAADAAAALQPAAPTPRSEPPQQTAATATEPSRPRPAPPAPAPMQDSLLHDDLDEPDLAALGLDESIIDEVNPAAQLPSVEDDEPASPGLADLHEDFIATPPAQDFGPDFDHKRVGLPLPEPADEGYTDKGIFQRDQPAPAEKQPQAPAPVTDAETEAADSPARPAAETAPTEPAVSQPAQASRSSDMMLPGDSARPEPPLTPLGLELLEEELLAAGTPRRRPPSWVWTGLALLALLALPLQYLIYNFDALARDQATRPLLENLCLLAPCELPARVDISRIRSTNLLVRPHPEFPNALAIDVILYNRADFEQPFPVLDMQFADSSGRPVANRRFRPEEYLSGELAGVELMPPQTPIHVGLSMLDPGPQARSYRLEFQSP</sequence>
<feature type="compositionally biased region" description="Low complexity" evidence="1">
    <location>
        <begin position="201"/>
        <end position="214"/>
    </location>
</feature>
<dbReference type="Pfam" id="PF11906">
    <property type="entry name" value="DUF3426"/>
    <property type="match status" value="1"/>
</dbReference>
<dbReference type="Pfam" id="PF13719">
    <property type="entry name" value="Zn_ribbon_5"/>
    <property type="match status" value="1"/>
</dbReference>
<feature type="region of interest" description="Disordered" evidence="1">
    <location>
        <begin position="49"/>
        <end position="89"/>
    </location>
</feature>
<keyword evidence="2" id="KW-1133">Transmembrane helix</keyword>
<gene>
    <name evidence="4" type="ORF">GCM10009083_15420</name>
</gene>
<dbReference type="EMBL" id="BMNN01000002">
    <property type="protein sequence ID" value="GGI99575.1"/>
    <property type="molecule type" value="Genomic_DNA"/>
</dbReference>
<accession>A0ABQ2CP30</accession>
<evidence type="ECO:0000313" key="5">
    <source>
        <dbReference type="Proteomes" id="UP000633263"/>
    </source>
</evidence>
<dbReference type="RefSeq" id="WP_188636027.1">
    <property type="nucleotide sequence ID" value="NZ_BMNN01000002.1"/>
</dbReference>
<feature type="transmembrane region" description="Helical" evidence="2">
    <location>
        <begin position="265"/>
        <end position="285"/>
    </location>
</feature>
<feature type="compositionally biased region" description="Low complexity" evidence="1">
    <location>
        <begin position="176"/>
        <end position="189"/>
    </location>
</feature>
<comment type="caution">
    <text evidence="4">The sequence shown here is derived from an EMBL/GenBank/DDBJ whole genome shotgun (WGS) entry which is preliminary data.</text>
</comment>
<protein>
    <recommendedName>
        <fullName evidence="3">Zinc finger/thioredoxin putative domain-containing protein</fullName>
    </recommendedName>
</protein>
<evidence type="ECO:0000256" key="1">
    <source>
        <dbReference type="SAM" id="MobiDB-lite"/>
    </source>
</evidence>
<evidence type="ECO:0000256" key="2">
    <source>
        <dbReference type="SAM" id="Phobius"/>
    </source>
</evidence>
<dbReference type="InterPro" id="IPR021834">
    <property type="entry name" value="DUF3426"/>
</dbReference>
<feature type="domain" description="Zinc finger/thioredoxin putative" evidence="3">
    <location>
        <begin position="5"/>
        <end position="41"/>
    </location>
</feature>
<dbReference type="NCBIfam" id="TIGR02098">
    <property type="entry name" value="MJ0042_CXXC"/>
    <property type="match status" value="1"/>
</dbReference>
<keyword evidence="5" id="KW-1185">Reference proteome</keyword>
<proteinExistence type="predicted"/>
<keyword evidence="2" id="KW-0472">Membrane</keyword>
<name>A0ABQ2CP30_9GAMM</name>
<reference evidence="5" key="1">
    <citation type="journal article" date="2019" name="Int. J. Syst. Evol. Microbiol.">
        <title>The Global Catalogue of Microorganisms (GCM) 10K type strain sequencing project: providing services to taxonomists for standard genome sequencing and annotation.</title>
        <authorList>
            <consortium name="The Broad Institute Genomics Platform"/>
            <consortium name="The Broad Institute Genome Sequencing Center for Infectious Disease"/>
            <person name="Wu L."/>
            <person name="Ma J."/>
        </authorList>
    </citation>
    <scope>NUCLEOTIDE SEQUENCE [LARGE SCALE GENOMIC DNA]</scope>
    <source>
        <strain evidence="5">JCM 11590</strain>
    </source>
</reference>
<dbReference type="Proteomes" id="UP000633263">
    <property type="component" value="Unassembled WGS sequence"/>
</dbReference>
<feature type="region of interest" description="Disordered" evidence="1">
    <location>
        <begin position="138"/>
        <end position="241"/>
    </location>
</feature>
<dbReference type="InterPro" id="IPR011723">
    <property type="entry name" value="Znf/thioredoxin_put"/>
</dbReference>
<evidence type="ECO:0000313" key="4">
    <source>
        <dbReference type="EMBL" id="GGI99575.1"/>
    </source>
</evidence>
<organism evidence="4 5">
    <name type="scientific">Halopseudomonas pertucinogena</name>
    <dbReference type="NCBI Taxonomy" id="86175"/>
    <lineage>
        <taxon>Bacteria</taxon>
        <taxon>Pseudomonadati</taxon>
        <taxon>Pseudomonadota</taxon>
        <taxon>Gammaproteobacteria</taxon>
        <taxon>Pseudomonadales</taxon>
        <taxon>Pseudomonadaceae</taxon>
        <taxon>Halopseudomonas</taxon>
    </lineage>
</organism>
<evidence type="ECO:0000259" key="3">
    <source>
        <dbReference type="Pfam" id="PF13719"/>
    </source>
</evidence>
<keyword evidence="2" id="KW-0812">Transmembrane</keyword>